<comment type="caution">
    <text evidence="1">The sequence shown here is derived from an EMBL/GenBank/DDBJ whole genome shotgun (WGS) entry which is preliminary data.</text>
</comment>
<name>A0ABU4C396_RHOGO</name>
<dbReference type="RefSeq" id="WP_317545420.1">
    <property type="nucleotide sequence ID" value="NZ_JAWLKB010000028.1"/>
</dbReference>
<accession>A0ABU4C396</accession>
<evidence type="ECO:0000313" key="2">
    <source>
        <dbReference type="Proteomes" id="UP001185927"/>
    </source>
</evidence>
<gene>
    <name evidence="1" type="ORF">R3Q16_30565</name>
</gene>
<organism evidence="1 2">
    <name type="scientific">Rhodococcus globerulus</name>
    <dbReference type="NCBI Taxonomy" id="33008"/>
    <lineage>
        <taxon>Bacteria</taxon>
        <taxon>Bacillati</taxon>
        <taxon>Actinomycetota</taxon>
        <taxon>Actinomycetes</taxon>
        <taxon>Mycobacteriales</taxon>
        <taxon>Nocardiaceae</taxon>
        <taxon>Rhodococcus</taxon>
    </lineage>
</organism>
<reference evidence="1 2" key="1">
    <citation type="submission" date="2023-10" db="EMBL/GenBank/DDBJ databases">
        <title>Development of a sustainable strategy for remediation of hydrocarbon-contaminated territories based on the waste exchange concept.</title>
        <authorList>
            <person name="Krivoruchko A."/>
        </authorList>
    </citation>
    <scope>NUCLEOTIDE SEQUENCE [LARGE SCALE GENOMIC DNA]</scope>
    <source>
        <strain evidence="1 2">IEGM 1203</strain>
    </source>
</reference>
<proteinExistence type="predicted"/>
<sequence>MLIDTIRELCLSRRENILIEGTLSWPGHGLRIMSELAAAEYTRVQIIGV</sequence>
<dbReference type="InterPro" id="IPR027417">
    <property type="entry name" value="P-loop_NTPase"/>
</dbReference>
<protein>
    <submittedName>
        <fullName evidence="1">Uncharacterized protein</fullName>
    </submittedName>
</protein>
<keyword evidence="2" id="KW-1185">Reference proteome</keyword>
<dbReference type="EMBL" id="JAWLKB010000028">
    <property type="protein sequence ID" value="MDV6270976.1"/>
    <property type="molecule type" value="Genomic_DNA"/>
</dbReference>
<evidence type="ECO:0000313" key="1">
    <source>
        <dbReference type="EMBL" id="MDV6270976.1"/>
    </source>
</evidence>
<dbReference type="Gene3D" id="3.40.50.300">
    <property type="entry name" value="P-loop containing nucleotide triphosphate hydrolases"/>
    <property type="match status" value="1"/>
</dbReference>
<dbReference type="Proteomes" id="UP001185927">
    <property type="component" value="Unassembled WGS sequence"/>
</dbReference>